<evidence type="ECO:0000256" key="4">
    <source>
        <dbReference type="ARBA" id="ARBA00022989"/>
    </source>
</evidence>
<reference evidence="8" key="1">
    <citation type="journal article" date="2019" name="Int. J. Syst. Evol. Microbiol.">
        <title>The Global Catalogue of Microorganisms (GCM) 10K type strain sequencing project: providing services to taxonomists for standard genome sequencing and annotation.</title>
        <authorList>
            <consortium name="The Broad Institute Genomics Platform"/>
            <consortium name="The Broad Institute Genome Sequencing Center for Infectious Disease"/>
            <person name="Wu L."/>
            <person name="Ma J."/>
        </authorList>
    </citation>
    <scope>NUCLEOTIDE SEQUENCE [LARGE SCALE GENOMIC DNA]</scope>
    <source>
        <strain evidence="8">CCUG 46385</strain>
    </source>
</reference>
<keyword evidence="3 6" id="KW-0812">Transmembrane</keyword>
<dbReference type="InterPro" id="IPR007156">
    <property type="entry name" value="MamQ_LemA"/>
</dbReference>
<evidence type="ECO:0000256" key="1">
    <source>
        <dbReference type="ARBA" id="ARBA00004167"/>
    </source>
</evidence>
<organism evidence="7 8">
    <name type="scientific">Filifactor villosus</name>
    <dbReference type="NCBI Taxonomy" id="29374"/>
    <lineage>
        <taxon>Bacteria</taxon>
        <taxon>Bacillati</taxon>
        <taxon>Bacillota</taxon>
        <taxon>Clostridia</taxon>
        <taxon>Peptostreptococcales</taxon>
        <taxon>Filifactoraceae</taxon>
        <taxon>Filifactor</taxon>
    </lineage>
</organism>
<gene>
    <name evidence="7" type="ORF">ACFO4R_07890</name>
</gene>
<dbReference type="SUPFAM" id="SSF140478">
    <property type="entry name" value="LemA-like"/>
    <property type="match status" value="1"/>
</dbReference>
<comment type="subcellular location">
    <subcellularLocation>
        <location evidence="1">Membrane</location>
        <topology evidence="1">Single-pass membrane protein</topology>
    </subcellularLocation>
</comment>
<dbReference type="PANTHER" id="PTHR34478">
    <property type="entry name" value="PROTEIN LEMA"/>
    <property type="match status" value="1"/>
</dbReference>
<keyword evidence="8" id="KW-1185">Reference proteome</keyword>
<dbReference type="Pfam" id="PF04011">
    <property type="entry name" value="LemA"/>
    <property type="match status" value="1"/>
</dbReference>
<protein>
    <submittedName>
        <fullName evidence="7">LemA family protein</fullName>
    </submittedName>
</protein>
<dbReference type="Gene3D" id="1.20.1440.20">
    <property type="entry name" value="LemA-like domain"/>
    <property type="match status" value="1"/>
</dbReference>
<evidence type="ECO:0000256" key="3">
    <source>
        <dbReference type="ARBA" id="ARBA00022692"/>
    </source>
</evidence>
<dbReference type="Proteomes" id="UP001595916">
    <property type="component" value="Unassembled WGS sequence"/>
</dbReference>
<name>A0ABV9QKY4_9FIRM</name>
<keyword evidence="5 6" id="KW-0472">Membrane</keyword>
<feature type="transmembrane region" description="Helical" evidence="6">
    <location>
        <begin position="143"/>
        <end position="161"/>
    </location>
</feature>
<evidence type="ECO:0000256" key="6">
    <source>
        <dbReference type="SAM" id="Phobius"/>
    </source>
</evidence>
<dbReference type="EMBL" id="JBHSHL010000030">
    <property type="protein sequence ID" value="MFC4805000.1"/>
    <property type="molecule type" value="Genomic_DNA"/>
</dbReference>
<dbReference type="PANTHER" id="PTHR34478:SF1">
    <property type="entry name" value="PROTEIN LEMA"/>
    <property type="match status" value="1"/>
</dbReference>
<evidence type="ECO:0000313" key="8">
    <source>
        <dbReference type="Proteomes" id="UP001595916"/>
    </source>
</evidence>
<proteinExistence type="inferred from homology"/>
<sequence length="180" mass="20687">MWWIPIVILVVIGIWVIATYNRLVVLRERVKNAVGQIAAQIESRWDAISSLIQATKKYSAHEAQVLEDLTKMRSGISKNSSVQDIESDMSKFQDLMNKINVVVEAYPDLKASNVYQTAMESIDKYENNVRQSRMIYNDIVTKFNSAIMVFPSSIVASLFSFKEKDYFENTESKKDMPSWD</sequence>
<accession>A0ABV9QKY4</accession>
<evidence type="ECO:0000256" key="2">
    <source>
        <dbReference type="ARBA" id="ARBA00008854"/>
    </source>
</evidence>
<comment type="similarity">
    <text evidence="2">Belongs to the LemA family.</text>
</comment>
<evidence type="ECO:0000313" key="7">
    <source>
        <dbReference type="EMBL" id="MFC4805000.1"/>
    </source>
</evidence>
<evidence type="ECO:0000256" key="5">
    <source>
        <dbReference type="ARBA" id="ARBA00023136"/>
    </source>
</evidence>
<dbReference type="InterPro" id="IPR023353">
    <property type="entry name" value="LemA-like_dom_sf"/>
</dbReference>
<feature type="transmembrane region" description="Helical" evidence="6">
    <location>
        <begin position="6"/>
        <end position="25"/>
    </location>
</feature>
<dbReference type="RefSeq" id="WP_379788536.1">
    <property type="nucleotide sequence ID" value="NZ_JBHSHL010000030.1"/>
</dbReference>
<comment type="caution">
    <text evidence="7">The sequence shown here is derived from an EMBL/GenBank/DDBJ whole genome shotgun (WGS) entry which is preliminary data.</text>
</comment>
<keyword evidence="4 6" id="KW-1133">Transmembrane helix</keyword>